<dbReference type="Pfam" id="PF06985">
    <property type="entry name" value="HET"/>
    <property type="match status" value="1"/>
</dbReference>
<protein>
    <recommendedName>
        <fullName evidence="2">Heterokaryon incompatibility domain-containing protein</fullName>
    </recommendedName>
</protein>
<name>A0ABR0J913_9EURO</name>
<dbReference type="PANTHER" id="PTHR24148:SF64">
    <property type="entry name" value="HETEROKARYON INCOMPATIBILITY DOMAIN-CONTAINING PROTEIN"/>
    <property type="match status" value="1"/>
</dbReference>
<evidence type="ECO:0000259" key="2">
    <source>
        <dbReference type="Pfam" id="PF06985"/>
    </source>
</evidence>
<dbReference type="InterPro" id="IPR010730">
    <property type="entry name" value="HET"/>
</dbReference>
<accession>A0ABR0J913</accession>
<comment type="caution">
    <text evidence="3">The sequence shown here is derived from an EMBL/GenBank/DDBJ whole genome shotgun (WGS) entry which is preliminary data.</text>
</comment>
<evidence type="ECO:0000313" key="4">
    <source>
        <dbReference type="Proteomes" id="UP001345691"/>
    </source>
</evidence>
<feature type="domain" description="Heterokaryon incompatibility" evidence="2">
    <location>
        <begin position="76"/>
        <end position="232"/>
    </location>
</feature>
<proteinExistence type="predicted"/>
<dbReference type="InterPro" id="IPR052895">
    <property type="entry name" value="HetReg/Transcr_Mod"/>
</dbReference>
<feature type="region of interest" description="Disordered" evidence="1">
    <location>
        <begin position="45"/>
        <end position="66"/>
    </location>
</feature>
<evidence type="ECO:0000313" key="3">
    <source>
        <dbReference type="EMBL" id="KAK5059226.1"/>
    </source>
</evidence>
<evidence type="ECO:0000256" key="1">
    <source>
        <dbReference type="SAM" id="MobiDB-lite"/>
    </source>
</evidence>
<sequence>MDSRFVYEPLRGEADPEIRLVNILPGSFEDPIQINLFHAEIKHYVPPDNSSPPPSQSGSKNVPTAGAGALSSLQMEALSYAWGNEKLDVDISVNGQLFKVTPTLELTLRYLRRTDTPRTVWIDAISLDQSNQTEKYQQIPVMHLIFAQACRVIVDLGPPSDESRAAMQFIRDIHATIHPEQEQNVSDAVDLIDWPTSLLPTGALSRDEIETLVAWYKLLKRAWWYRAWIVQEISFARDILFQCGSDIVSYTQLQVVLHVVRKVHPAFAEYTDIIARVRDENVGFETDWPAQAINNALNLDWGRKMILGKSAQLQQKDNVSPAGDVSLALWLNKARLCTLPHDRVFAAFGMAGGGFRTHFNSRYDHSIQEHNRNVVRAYVAAANSLDIILHSQHSVWLPEHSSWAPDWGQNERAAVFHLNKQKLKSQIPLAPGMVSFGRTSGLLRVYGKRMGAITSTRLEDGCLVEPLIDSTTSVANTHDQRAGVAIPMKRRWWIFKPEYELGQFFDEALERLPSADPLWSMHLELFLTVIRPLLHYPGATYLTMELLQPELVTGAGRAGVKDRFSGFEQFWELLEYLLMCRTVSKMDTGQLLVASDVAQVGDVVAILAGCSNPVVLRPDTHPTTGGPLTFRLLGDAHGLGMDVDEISSDGLVEFILT</sequence>
<reference evidence="3 4" key="1">
    <citation type="submission" date="2023-08" db="EMBL/GenBank/DDBJ databases">
        <title>Black Yeasts Isolated from many extreme environments.</title>
        <authorList>
            <person name="Coleine C."/>
            <person name="Stajich J.E."/>
            <person name="Selbmann L."/>
        </authorList>
    </citation>
    <scope>NUCLEOTIDE SEQUENCE [LARGE SCALE GENOMIC DNA]</scope>
    <source>
        <strain evidence="3 4">CCFEE 6328</strain>
    </source>
</reference>
<dbReference type="PANTHER" id="PTHR24148">
    <property type="entry name" value="ANKYRIN REPEAT DOMAIN-CONTAINING PROTEIN 39 HOMOLOG-RELATED"/>
    <property type="match status" value="1"/>
</dbReference>
<dbReference type="Proteomes" id="UP001345691">
    <property type="component" value="Unassembled WGS sequence"/>
</dbReference>
<gene>
    <name evidence="3" type="ORF">LTR69_006516</name>
</gene>
<keyword evidence="4" id="KW-1185">Reference proteome</keyword>
<dbReference type="EMBL" id="JAVRRF010000013">
    <property type="protein sequence ID" value="KAK5059226.1"/>
    <property type="molecule type" value="Genomic_DNA"/>
</dbReference>
<organism evidence="3 4">
    <name type="scientific">Exophiala sideris</name>
    <dbReference type="NCBI Taxonomy" id="1016849"/>
    <lineage>
        <taxon>Eukaryota</taxon>
        <taxon>Fungi</taxon>
        <taxon>Dikarya</taxon>
        <taxon>Ascomycota</taxon>
        <taxon>Pezizomycotina</taxon>
        <taxon>Eurotiomycetes</taxon>
        <taxon>Chaetothyriomycetidae</taxon>
        <taxon>Chaetothyriales</taxon>
        <taxon>Herpotrichiellaceae</taxon>
        <taxon>Exophiala</taxon>
    </lineage>
</organism>